<evidence type="ECO:0000313" key="3">
    <source>
        <dbReference type="Proteomes" id="UP001285441"/>
    </source>
</evidence>
<feature type="signal peptide" evidence="1">
    <location>
        <begin position="1"/>
        <end position="21"/>
    </location>
</feature>
<dbReference type="EMBL" id="JAULSW010000002">
    <property type="protein sequence ID" value="KAK3389736.1"/>
    <property type="molecule type" value="Genomic_DNA"/>
</dbReference>
<accession>A0AAE0U3Q6</accession>
<sequence>MHSTLLQLLAAVGTLTSTISASPTITTTKHQTAPGSAGEHAMGFIGCSMAENVAQGYVAVDGKHMWGPYGTGGMVVQSWTNPNSASWQLFDKQVAKHGKPTSVWVMVCIFQNPGATYDETKKLIANARLHAAPNATIYITGQPVYPDNPKSCQLAGPDGPELTENLAKQAAADATQNVKYLGPFKLLKGELTDGCHANTVGQKSLGQQALAFWG</sequence>
<dbReference type="Proteomes" id="UP001285441">
    <property type="component" value="Unassembled WGS sequence"/>
</dbReference>
<organism evidence="2 3">
    <name type="scientific">Podospora didyma</name>
    <dbReference type="NCBI Taxonomy" id="330526"/>
    <lineage>
        <taxon>Eukaryota</taxon>
        <taxon>Fungi</taxon>
        <taxon>Dikarya</taxon>
        <taxon>Ascomycota</taxon>
        <taxon>Pezizomycotina</taxon>
        <taxon>Sordariomycetes</taxon>
        <taxon>Sordariomycetidae</taxon>
        <taxon>Sordariales</taxon>
        <taxon>Podosporaceae</taxon>
        <taxon>Podospora</taxon>
    </lineage>
</organism>
<dbReference type="SUPFAM" id="SSF52266">
    <property type="entry name" value="SGNH hydrolase"/>
    <property type="match status" value="1"/>
</dbReference>
<protein>
    <submittedName>
        <fullName evidence="2">Uncharacterized protein</fullName>
    </submittedName>
</protein>
<feature type="chain" id="PRO_5042117201" evidence="1">
    <location>
        <begin position="22"/>
        <end position="214"/>
    </location>
</feature>
<name>A0AAE0U3Q6_9PEZI</name>
<keyword evidence="3" id="KW-1185">Reference proteome</keyword>
<reference evidence="2" key="2">
    <citation type="submission" date="2023-06" db="EMBL/GenBank/DDBJ databases">
        <authorList>
            <consortium name="Lawrence Berkeley National Laboratory"/>
            <person name="Haridas S."/>
            <person name="Hensen N."/>
            <person name="Bonometti L."/>
            <person name="Westerberg I."/>
            <person name="Brannstrom I.O."/>
            <person name="Guillou S."/>
            <person name="Cros-Aarteil S."/>
            <person name="Calhoun S."/>
            <person name="Kuo A."/>
            <person name="Mondo S."/>
            <person name="Pangilinan J."/>
            <person name="Riley R."/>
            <person name="LaButti K."/>
            <person name="Andreopoulos B."/>
            <person name="Lipzen A."/>
            <person name="Chen C."/>
            <person name="Yanf M."/>
            <person name="Daum C."/>
            <person name="Ng V."/>
            <person name="Clum A."/>
            <person name="Steindorff A."/>
            <person name="Ohm R."/>
            <person name="Martin F."/>
            <person name="Silar P."/>
            <person name="Natvig D."/>
            <person name="Lalanne C."/>
            <person name="Gautier V."/>
            <person name="Ament-velasquez S.L."/>
            <person name="Kruys A."/>
            <person name="Hutchinson M.I."/>
            <person name="Powell A.J."/>
            <person name="Barry K."/>
            <person name="Miller A.N."/>
            <person name="Grigoriev I.V."/>
            <person name="Debuchy R."/>
            <person name="Gladieux P."/>
            <person name="Thoren M.H."/>
            <person name="Johannesson H."/>
        </authorList>
    </citation>
    <scope>NUCLEOTIDE SEQUENCE</scope>
    <source>
        <strain evidence="2">CBS 232.78</strain>
    </source>
</reference>
<evidence type="ECO:0000313" key="2">
    <source>
        <dbReference type="EMBL" id="KAK3389736.1"/>
    </source>
</evidence>
<comment type="caution">
    <text evidence="2">The sequence shown here is derived from an EMBL/GenBank/DDBJ whole genome shotgun (WGS) entry which is preliminary data.</text>
</comment>
<dbReference type="AlphaFoldDB" id="A0AAE0U3Q6"/>
<proteinExistence type="predicted"/>
<reference evidence="2" key="1">
    <citation type="journal article" date="2023" name="Mol. Phylogenet. Evol.">
        <title>Genome-scale phylogeny and comparative genomics of the fungal order Sordariales.</title>
        <authorList>
            <person name="Hensen N."/>
            <person name="Bonometti L."/>
            <person name="Westerberg I."/>
            <person name="Brannstrom I.O."/>
            <person name="Guillou S."/>
            <person name="Cros-Aarteil S."/>
            <person name="Calhoun S."/>
            <person name="Haridas S."/>
            <person name="Kuo A."/>
            <person name="Mondo S."/>
            <person name="Pangilinan J."/>
            <person name="Riley R."/>
            <person name="LaButti K."/>
            <person name="Andreopoulos B."/>
            <person name="Lipzen A."/>
            <person name="Chen C."/>
            <person name="Yan M."/>
            <person name="Daum C."/>
            <person name="Ng V."/>
            <person name="Clum A."/>
            <person name="Steindorff A."/>
            <person name="Ohm R.A."/>
            <person name="Martin F."/>
            <person name="Silar P."/>
            <person name="Natvig D.O."/>
            <person name="Lalanne C."/>
            <person name="Gautier V."/>
            <person name="Ament-Velasquez S.L."/>
            <person name="Kruys A."/>
            <person name="Hutchinson M.I."/>
            <person name="Powell A.J."/>
            <person name="Barry K."/>
            <person name="Miller A.N."/>
            <person name="Grigoriev I.V."/>
            <person name="Debuchy R."/>
            <person name="Gladieux P."/>
            <person name="Hiltunen Thoren M."/>
            <person name="Johannesson H."/>
        </authorList>
    </citation>
    <scope>NUCLEOTIDE SEQUENCE</scope>
    <source>
        <strain evidence="2">CBS 232.78</strain>
    </source>
</reference>
<keyword evidence="1" id="KW-0732">Signal</keyword>
<gene>
    <name evidence="2" type="ORF">B0H63DRAFT_556842</name>
</gene>
<evidence type="ECO:0000256" key="1">
    <source>
        <dbReference type="SAM" id="SignalP"/>
    </source>
</evidence>